<protein>
    <submittedName>
        <fullName evidence="1">Uncharacterized protein</fullName>
    </submittedName>
</protein>
<accession>A0A498HEW1</accession>
<organism evidence="1 2">
    <name type="scientific">Malus domestica</name>
    <name type="common">Apple</name>
    <name type="synonym">Pyrus malus</name>
    <dbReference type="NCBI Taxonomy" id="3750"/>
    <lineage>
        <taxon>Eukaryota</taxon>
        <taxon>Viridiplantae</taxon>
        <taxon>Streptophyta</taxon>
        <taxon>Embryophyta</taxon>
        <taxon>Tracheophyta</taxon>
        <taxon>Spermatophyta</taxon>
        <taxon>Magnoliopsida</taxon>
        <taxon>eudicotyledons</taxon>
        <taxon>Gunneridae</taxon>
        <taxon>Pentapetalae</taxon>
        <taxon>rosids</taxon>
        <taxon>fabids</taxon>
        <taxon>Rosales</taxon>
        <taxon>Rosaceae</taxon>
        <taxon>Amygdaloideae</taxon>
        <taxon>Maleae</taxon>
        <taxon>Malus</taxon>
    </lineage>
</organism>
<dbReference type="EMBL" id="RDQH01000343">
    <property type="protein sequence ID" value="RXH69539.1"/>
    <property type="molecule type" value="Genomic_DNA"/>
</dbReference>
<proteinExistence type="predicted"/>
<dbReference type="AlphaFoldDB" id="A0A498HEW1"/>
<keyword evidence="2" id="KW-1185">Reference proteome</keyword>
<dbReference type="STRING" id="3750.A0A498HEW1"/>
<sequence length="128" mass="15209">MGGIAFKKRIALSDLTDEEPKTRGRLYRYVVAFLGVVDCGSGRWKLEFEFVKPWEVQGLVQWSMVCTRRSCTFPYPWKGLMDSSGWLYYTTRNLTNLTNEEWEKKRGKNSIFFRRYNPPILYSYSFVF</sequence>
<gene>
    <name evidence="1" type="ORF">DVH24_037323</name>
</gene>
<reference evidence="1 2" key="1">
    <citation type="submission" date="2018-10" db="EMBL/GenBank/DDBJ databases">
        <title>A high-quality apple genome assembly.</title>
        <authorList>
            <person name="Hu J."/>
        </authorList>
    </citation>
    <scope>NUCLEOTIDE SEQUENCE [LARGE SCALE GENOMIC DNA]</scope>
    <source>
        <strain evidence="2">cv. HFTH1</strain>
        <tissue evidence="1">Young leaf</tissue>
    </source>
</reference>
<dbReference type="Proteomes" id="UP000290289">
    <property type="component" value="Chromosome 17"/>
</dbReference>
<comment type="caution">
    <text evidence="1">The sequence shown here is derived from an EMBL/GenBank/DDBJ whole genome shotgun (WGS) entry which is preliminary data.</text>
</comment>
<name>A0A498HEW1_MALDO</name>
<evidence type="ECO:0000313" key="2">
    <source>
        <dbReference type="Proteomes" id="UP000290289"/>
    </source>
</evidence>
<evidence type="ECO:0000313" key="1">
    <source>
        <dbReference type="EMBL" id="RXH69539.1"/>
    </source>
</evidence>